<dbReference type="InterPro" id="IPR036188">
    <property type="entry name" value="FAD/NAD-bd_sf"/>
</dbReference>
<gene>
    <name evidence="3" type="ORF">SAMN02745129_1215</name>
</gene>
<evidence type="ECO:0000313" key="3">
    <source>
        <dbReference type="EMBL" id="SHG94272.1"/>
    </source>
</evidence>
<protein>
    <submittedName>
        <fullName evidence="3">FAD dependent oxidoreductase</fullName>
    </submittedName>
</protein>
<proteinExistence type="predicted"/>
<evidence type="ECO:0000256" key="1">
    <source>
        <dbReference type="ARBA" id="ARBA00023002"/>
    </source>
</evidence>
<reference evidence="3 4" key="1">
    <citation type="submission" date="2016-11" db="EMBL/GenBank/DDBJ databases">
        <authorList>
            <person name="Jaros S."/>
            <person name="Januszkiewicz K."/>
            <person name="Wedrychowicz H."/>
        </authorList>
    </citation>
    <scope>NUCLEOTIDE SEQUENCE [LARGE SCALE GENOMIC DNA]</scope>
    <source>
        <strain evidence="3 4">DSM 16917</strain>
    </source>
</reference>
<dbReference type="RefSeq" id="WP_067658463.1">
    <property type="nucleotide sequence ID" value="NZ_FQXG01000001.1"/>
</dbReference>
<dbReference type="GO" id="GO:0016491">
    <property type="term" value="F:oxidoreductase activity"/>
    <property type="evidence" value="ECO:0007669"/>
    <property type="project" value="UniProtKB-KW"/>
</dbReference>
<dbReference type="Pfam" id="PF01266">
    <property type="entry name" value="DAO"/>
    <property type="match status" value="1"/>
</dbReference>
<feature type="domain" description="FAD dependent oxidoreductase" evidence="2">
    <location>
        <begin position="201"/>
        <end position="379"/>
    </location>
</feature>
<evidence type="ECO:0000313" key="4">
    <source>
        <dbReference type="Proteomes" id="UP000184268"/>
    </source>
</evidence>
<dbReference type="Proteomes" id="UP000184268">
    <property type="component" value="Unassembled WGS sequence"/>
</dbReference>
<keyword evidence="1" id="KW-0560">Oxidoreductase</keyword>
<dbReference type="EMBL" id="FQXG01000001">
    <property type="protein sequence ID" value="SHG94272.1"/>
    <property type="molecule type" value="Genomic_DNA"/>
</dbReference>
<accession>A0A1M5NXN5</accession>
<sequence>MTPAMPALQSDARSRPRIGVVGGGVAGATIAMRLAQNPDCEVVLLEKGPSLVNGPPICHLHAGGNLYRELPQDQCLTLLEQSIQTLRFFPHCANVRPTVIAVPIRDPGEVSSLLPRLETVQAHYHKLVATDPANAVLGAPDNYFRLYDRATLTELATRPLPETPQCDDDWMIPLAKELDFDQVKWPLILVQEYGLSVFRLAANAAMVLAQQANCQVRLDTEVVDLQRQNGGWWLSLKHFGQSSALQVDYLVNACGYRSGALDDMASLPRQRLVEFKAAYVTQWGERQGEWPELIFHGQRGSPQGMAQFTPYADGLVQLHGMTENITLFKQGLVASPVDSAQPRLASQFQRKLNTGWPDTLVQERSKRAIEHMARFLPRFASANPAAKPLFGAQQIPGQDPALRAAEVSFAGEHYARAEIVKANSALPVAEAILAQLQQLGWLPRRSPEPLPLCDDAEVEQQAMQMAKARAYPAALAQRTGLAPI</sequence>
<dbReference type="Pfam" id="PF13450">
    <property type="entry name" value="NAD_binding_8"/>
    <property type="match status" value="1"/>
</dbReference>
<dbReference type="AlphaFoldDB" id="A0A1M5NXN5"/>
<organism evidence="3 4">
    <name type="scientific">Ferrimonas marina</name>
    <dbReference type="NCBI Taxonomy" id="299255"/>
    <lineage>
        <taxon>Bacteria</taxon>
        <taxon>Pseudomonadati</taxon>
        <taxon>Pseudomonadota</taxon>
        <taxon>Gammaproteobacteria</taxon>
        <taxon>Alteromonadales</taxon>
        <taxon>Ferrimonadaceae</taxon>
        <taxon>Ferrimonas</taxon>
    </lineage>
</organism>
<dbReference type="Gene3D" id="3.50.50.60">
    <property type="entry name" value="FAD/NAD(P)-binding domain"/>
    <property type="match status" value="2"/>
</dbReference>
<keyword evidence="4" id="KW-1185">Reference proteome</keyword>
<dbReference type="Gene3D" id="3.30.9.10">
    <property type="entry name" value="D-Amino Acid Oxidase, subunit A, domain 2"/>
    <property type="match status" value="1"/>
</dbReference>
<dbReference type="STRING" id="299255.SAMN02745129_1215"/>
<dbReference type="InterPro" id="IPR006076">
    <property type="entry name" value="FAD-dep_OxRdtase"/>
</dbReference>
<evidence type="ECO:0000259" key="2">
    <source>
        <dbReference type="Pfam" id="PF01266"/>
    </source>
</evidence>
<dbReference type="SUPFAM" id="SSF51905">
    <property type="entry name" value="FAD/NAD(P)-binding domain"/>
    <property type="match status" value="1"/>
</dbReference>
<name>A0A1M5NXN5_9GAMM</name>